<keyword evidence="8" id="KW-0175">Coiled coil</keyword>
<dbReference type="PANTHER" id="PTHR10953:SF3">
    <property type="entry name" value="UBIQUITIN-LIKE MODIFIER-ACTIVATING ENZYME ATG7"/>
    <property type="match status" value="1"/>
</dbReference>
<dbReference type="GO" id="GO:0034727">
    <property type="term" value="P:piecemeal microautophagy of the nucleus"/>
    <property type="evidence" value="ECO:0007669"/>
    <property type="project" value="EnsemblFungi"/>
</dbReference>
<keyword evidence="5 7" id="KW-0072">Autophagy</keyword>
<dbReference type="NCBIfam" id="TIGR01381">
    <property type="entry name" value="E1_like_apg7"/>
    <property type="match status" value="1"/>
</dbReference>
<evidence type="ECO:0000256" key="6">
    <source>
        <dbReference type="PIRSR" id="PIRSR606285-1"/>
    </source>
</evidence>
<evidence type="ECO:0000256" key="1">
    <source>
        <dbReference type="ARBA" id="ARBA00010931"/>
    </source>
</evidence>
<dbReference type="STRING" id="683960.A0A1E3P9R8"/>
<dbReference type="GO" id="GO:0019778">
    <property type="term" value="F:Atg12 activating enzyme activity"/>
    <property type="evidence" value="ECO:0007669"/>
    <property type="project" value="EnsemblFungi"/>
</dbReference>
<keyword evidence="12" id="KW-1185">Reference proteome</keyword>
<dbReference type="InterPro" id="IPR032197">
    <property type="entry name" value="Atg7_N"/>
</dbReference>
<dbReference type="Gene3D" id="3.40.140.100">
    <property type="entry name" value="Ubiquitin-like modifier-activating enzyme ATG7 C-terminal domain"/>
    <property type="match status" value="1"/>
</dbReference>
<dbReference type="Proteomes" id="UP000094112">
    <property type="component" value="Unassembled WGS sequence"/>
</dbReference>
<dbReference type="SUPFAM" id="SSF69572">
    <property type="entry name" value="Activating enzymes of the ubiquitin-like proteins"/>
    <property type="match status" value="1"/>
</dbReference>
<dbReference type="GO" id="GO:0032446">
    <property type="term" value="P:protein modification by small protein conjugation"/>
    <property type="evidence" value="ECO:0007669"/>
    <property type="project" value="EnsemblFungi"/>
</dbReference>
<evidence type="ECO:0000256" key="2">
    <source>
        <dbReference type="ARBA" id="ARBA00017647"/>
    </source>
</evidence>
<comment type="subunit">
    <text evidence="7">Homodimer.</text>
</comment>
<evidence type="ECO:0000256" key="5">
    <source>
        <dbReference type="ARBA" id="ARBA00023006"/>
    </source>
</evidence>
<dbReference type="GO" id="GO:0005829">
    <property type="term" value="C:cytosol"/>
    <property type="evidence" value="ECO:0007669"/>
    <property type="project" value="EnsemblFungi"/>
</dbReference>
<evidence type="ECO:0000313" key="11">
    <source>
        <dbReference type="EMBL" id="ODQ62141.1"/>
    </source>
</evidence>
<evidence type="ECO:0000313" key="12">
    <source>
        <dbReference type="Proteomes" id="UP000094112"/>
    </source>
</evidence>
<reference evidence="11 12" key="1">
    <citation type="journal article" date="2016" name="Proc. Natl. Acad. Sci. U.S.A.">
        <title>Comparative genomics of biotechnologically important yeasts.</title>
        <authorList>
            <person name="Riley R."/>
            <person name="Haridas S."/>
            <person name="Wolfe K.H."/>
            <person name="Lopes M.R."/>
            <person name="Hittinger C.T."/>
            <person name="Goeker M."/>
            <person name="Salamov A.A."/>
            <person name="Wisecaver J.H."/>
            <person name="Long T.M."/>
            <person name="Calvey C.H."/>
            <person name="Aerts A.L."/>
            <person name="Barry K.W."/>
            <person name="Choi C."/>
            <person name="Clum A."/>
            <person name="Coughlan A.Y."/>
            <person name="Deshpande S."/>
            <person name="Douglass A.P."/>
            <person name="Hanson S.J."/>
            <person name="Klenk H.-P."/>
            <person name="LaButti K.M."/>
            <person name="Lapidus A."/>
            <person name="Lindquist E.A."/>
            <person name="Lipzen A.M."/>
            <person name="Meier-Kolthoff J.P."/>
            <person name="Ohm R.A."/>
            <person name="Otillar R.P."/>
            <person name="Pangilinan J.L."/>
            <person name="Peng Y."/>
            <person name="Rokas A."/>
            <person name="Rosa C.A."/>
            <person name="Scheuner C."/>
            <person name="Sibirny A.A."/>
            <person name="Slot J.C."/>
            <person name="Stielow J.B."/>
            <person name="Sun H."/>
            <person name="Kurtzman C.P."/>
            <person name="Blackwell M."/>
            <person name="Grigoriev I.V."/>
            <person name="Jeffries T.W."/>
        </authorList>
    </citation>
    <scope>NUCLEOTIDE SEQUENCE [LARGE SCALE GENOMIC DNA]</scope>
    <source>
        <strain evidence="12">ATCC 58044 / CBS 1984 / NCYC 433 / NRRL Y-366-8</strain>
    </source>
</reference>
<dbReference type="GO" id="GO:0000045">
    <property type="term" value="P:autophagosome assembly"/>
    <property type="evidence" value="ECO:0007669"/>
    <property type="project" value="TreeGrafter"/>
</dbReference>
<dbReference type="InterPro" id="IPR006285">
    <property type="entry name" value="Atg7"/>
</dbReference>
<comment type="function">
    <text evidence="7">E1-like activating enzyme involved in the 2 ubiquitin-like systems required for cytoplasm to vacuole transport (Cvt) and autophagy. Activates ATG12 for its conjugation with ATG5 and ATG8 for its conjugation with phosphatidylethanolamine. Both systems are needed for the ATG8 association to Cvt vesicles and autophagosomes membranes. Autophagy is essential for maintenance of amino acid levels and protein synthesis under nitrogen starvation. Required for selective autophagic degradation of the nucleus (nucleophagy) as well as for mitophagy which contributes to regulate mitochondrial quantity and quality by eliminating the mitochondria to a basal level to fulfill cellular energy requirements and preventing excess ROS production.</text>
</comment>
<dbReference type="Pfam" id="PF16420">
    <property type="entry name" value="ATG7_N"/>
    <property type="match status" value="1"/>
</dbReference>
<dbReference type="GO" id="GO:0019779">
    <property type="term" value="F:Atg8 activating enzyme activity"/>
    <property type="evidence" value="ECO:0007669"/>
    <property type="project" value="EnsemblFungi"/>
</dbReference>
<dbReference type="GO" id="GO:0042802">
    <property type="term" value="F:identical protein binding"/>
    <property type="evidence" value="ECO:0007669"/>
    <property type="project" value="EnsemblFungi"/>
</dbReference>
<protein>
    <recommendedName>
        <fullName evidence="2 7">Ubiquitin-like modifier-activating enzyme ATG7</fullName>
    </recommendedName>
    <alternativeName>
        <fullName evidence="7">Autophagy-related protein 7</fullName>
    </alternativeName>
</protein>
<feature type="coiled-coil region" evidence="8">
    <location>
        <begin position="593"/>
        <end position="620"/>
    </location>
</feature>
<keyword evidence="3 7" id="KW-0813">Transport</keyword>
<keyword evidence="7" id="KW-0833">Ubl conjugation pathway</keyword>
<keyword evidence="7" id="KW-0963">Cytoplasm</keyword>
<dbReference type="AlphaFoldDB" id="A0A1E3P9R8"/>
<evidence type="ECO:0000256" key="3">
    <source>
        <dbReference type="ARBA" id="ARBA00022448"/>
    </source>
</evidence>
<dbReference type="GO" id="GO:0032258">
    <property type="term" value="P:cytoplasm to vacuole targeting by the Cvt pathway"/>
    <property type="evidence" value="ECO:0007669"/>
    <property type="project" value="EnsemblFungi"/>
</dbReference>
<accession>A0A1E3P9R8</accession>
<dbReference type="GO" id="GO:0000422">
    <property type="term" value="P:autophagy of mitochondrion"/>
    <property type="evidence" value="ECO:0007669"/>
    <property type="project" value="EnsemblFungi"/>
</dbReference>
<proteinExistence type="inferred from homology"/>
<dbReference type="InterPro" id="IPR042523">
    <property type="entry name" value="Atg7_N_2"/>
</dbReference>
<feature type="active site" description="Glycyl thioester intermediate" evidence="6">
    <location>
        <position position="495"/>
    </location>
</feature>
<name>A0A1E3P9R8_WICAA</name>
<dbReference type="FunFam" id="3.40.50.720:FF:000243">
    <property type="entry name" value="Ubiquitin-like modifier-activating enzyme ATG7"/>
    <property type="match status" value="1"/>
</dbReference>
<dbReference type="InterPro" id="IPR045886">
    <property type="entry name" value="ThiF/MoeB/HesA"/>
</dbReference>
<evidence type="ECO:0000256" key="4">
    <source>
        <dbReference type="ARBA" id="ARBA00022927"/>
    </source>
</evidence>
<feature type="domain" description="THIF-type NAD/FAD binding fold" evidence="9">
    <location>
        <begin position="302"/>
        <end position="528"/>
    </location>
</feature>
<feature type="domain" description="Ubiquitin-like modifier-activating enzyme Atg7 N-terminal" evidence="10">
    <location>
        <begin position="6"/>
        <end position="284"/>
    </location>
</feature>
<comment type="subcellular location">
    <subcellularLocation>
        <location evidence="7">Cytoplasm</location>
    </subcellularLocation>
    <subcellularLocation>
        <location evidence="7">Preautophagosomal structure</location>
    </subcellularLocation>
</comment>
<dbReference type="Gene3D" id="3.40.140.70">
    <property type="entry name" value="Ubiquitin-like modifier-activating enzyme ATG7 N-terminal domain"/>
    <property type="match status" value="1"/>
</dbReference>
<keyword evidence="4 7" id="KW-0653">Protein transport</keyword>
<organism evidence="11 12">
    <name type="scientific">Wickerhamomyces anomalus (strain ATCC 58044 / CBS 1984 / NCYC 433 / NRRL Y-366-8)</name>
    <name type="common">Yeast</name>
    <name type="synonym">Hansenula anomala</name>
    <dbReference type="NCBI Taxonomy" id="683960"/>
    <lineage>
        <taxon>Eukaryota</taxon>
        <taxon>Fungi</taxon>
        <taxon>Dikarya</taxon>
        <taxon>Ascomycota</taxon>
        <taxon>Saccharomycotina</taxon>
        <taxon>Saccharomycetes</taxon>
        <taxon>Phaffomycetales</taxon>
        <taxon>Wickerhamomycetaceae</taxon>
        <taxon>Wickerhamomyces</taxon>
    </lineage>
</organism>
<dbReference type="EMBL" id="KV454208">
    <property type="protein sequence ID" value="ODQ62141.1"/>
    <property type="molecule type" value="Genomic_DNA"/>
</dbReference>
<comment type="similarity">
    <text evidence="1 7">Belongs to the ATG7 family.</text>
</comment>
<evidence type="ECO:0000256" key="8">
    <source>
        <dbReference type="SAM" id="Coils"/>
    </source>
</evidence>
<evidence type="ECO:0000259" key="9">
    <source>
        <dbReference type="Pfam" id="PF00899"/>
    </source>
</evidence>
<dbReference type="GeneID" id="30201610"/>
<dbReference type="Gene3D" id="3.40.50.720">
    <property type="entry name" value="NAD(P)-binding Rossmann-like Domain"/>
    <property type="match status" value="1"/>
</dbReference>
<dbReference type="InterPro" id="IPR042522">
    <property type="entry name" value="Atg7_N_1"/>
</dbReference>
<evidence type="ECO:0000256" key="7">
    <source>
        <dbReference type="RuleBase" id="RU366022"/>
    </source>
</evidence>
<dbReference type="Pfam" id="PF00899">
    <property type="entry name" value="ThiF"/>
    <property type="match status" value="1"/>
</dbReference>
<dbReference type="GO" id="GO:0006995">
    <property type="term" value="P:cellular response to nitrogen starvation"/>
    <property type="evidence" value="ECO:0007669"/>
    <property type="project" value="TreeGrafter"/>
</dbReference>
<dbReference type="OrthoDB" id="338614at2759"/>
<dbReference type="PANTHER" id="PTHR10953">
    <property type="entry name" value="UBIQUITIN-ACTIVATING ENZYME E1"/>
    <property type="match status" value="1"/>
</dbReference>
<evidence type="ECO:0000259" key="10">
    <source>
        <dbReference type="Pfam" id="PF16420"/>
    </source>
</evidence>
<sequence length="620" mass="69215">MSQDSLKYSAPKSFVDSSFFQKLSNLKLDKFKLDSTKKDIHAVYNIKSIPQNESPAISLAAASFDEPNESLYPTNSVLFAPGFITNFNTIEEFKALDKAQFLKASGEAIIQSIENKEVLQNPSLLNRFDVISFADLKKFKFYYWVAFLTLSSHWSIKSKQPIPSISNEILQWISSSGATKKGYFIVKDNEALPLTDIDTTEDEITVGFVDSCVIEDRPSKFAQNFLTALSIYGFKKVHLNVYRLSGTSYTLDLENTDTEVGKVTGWERTAQGKLGPKLADLGSLIDPVQLSEQSVDLNLKLMKWRVAPEIDLDIIKDTKALLLGAGTLGSYVARALLGWGVRNVTFVDNGKISFSNPVRQPLFNFEDVGEKKALKAAESLKKIFPLVNANGYELEIPMAGHPVTNDEKQKQDFEMLDKLIELHDVVFLLTDSREARWLPTLIGNVKKKIVINAALGFDSYLVMRHGVEGNLGCYFCNDVVAPTDSLTDRTLDQMCTVTRPGIALLASSLAVELLVSILQHPEKHYANANTDTILGKLPHQLRGFLGNFDTKKLETPAYEYCSACSKPIQEGYEEGGWDFVARALNEPQYLENVSGLTEVQRQAEEAVADLEEDFSDEEWK</sequence>
<dbReference type="GO" id="GO:0097632">
    <property type="term" value="C:extrinsic component of phagophore assembly site membrane"/>
    <property type="evidence" value="ECO:0007669"/>
    <property type="project" value="EnsemblFungi"/>
</dbReference>
<dbReference type="RefSeq" id="XP_019041348.1">
    <property type="nucleotide sequence ID" value="XM_019184364.1"/>
</dbReference>
<gene>
    <name evidence="11" type="ORF">WICANDRAFT_76318</name>
</gene>
<dbReference type="InterPro" id="IPR000594">
    <property type="entry name" value="ThiF_NAD_FAD-bd"/>
</dbReference>
<dbReference type="InterPro" id="IPR035985">
    <property type="entry name" value="Ubiquitin-activating_enz"/>
</dbReference>